<evidence type="ECO:0000313" key="1">
    <source>
        <dbReference type="EMBL" id="MFA0567534.1"/>
    </source>
</evidence>
<evidence type="ECO:0000313" key="2">
    <source>
        <dbReference type="Proteomes" id="UP001570417"/>
    </source>
</evidence>
<dbReference type="EMBL" id="JBFRUW010000006">
    <property type="protein sequence ID" value="MFA0567534.1"/>
    <property type="molecule type" value="Genomic_DNA"/>
</dbReference>
<name>A0ABV4N812_9VIBR</name>
<proteinExistence type="predicted"/>
<protein>
    <submittedName>
        <fullName evidence="1">Uncharacterized protein</fullName>
    </submittedName>
</protein>
<dbReference type="Proteomes" id="UP001570417">
    <property type="component" value="Unassembled WGS sequence"/>
</dbReference>
<sequence length="76" mass="8887">MPDLYCKACKRTTLHKSVMRRCELEADTLPGRMQQWAAKFFSGECYYEMERQHFCRTCNCRSESQSTVPQTQIGLA</sequence>
<dbReference type="RefSeq" id="WP_137371830.1">
    <property type="nucleotide sequence ID" value="NZ_AP025491.1"/>
</dbReference>
<gene>
    <name evidence="1" type="ORF">AB4566_04520</name>
</gene>
<comment type="caution">
    <text evidence="1">The sequence shown here is derived from an EMBL/GenBank/DDBJ whole genome shotgun (WGS) entry which is preliminary data.</text>
</comment>
<reference evidence="1 2" key="1">
    <citation type="journal article" date="2024" name="ISME J.">
        <title>Tailless and filamentous prophages are predominant in marine Vibrio.</title>
        <authorList>
            <person name="Steensen K."/>
            <person name="Seneca J."/>
            <person name="Bartlau N."/>
            <person name="Yu X.A."/>
            <person name="Hussain F.A."/>
            <person name="Polz M.F."/>
        </authorList>
    </citation>
    <scope>NUCLEOTIDE SEQUENCE [LARGE SCALE GENOMIC DNA]</scope>
    <source>
        <strain evidence="1 2">10N.222.51.A1</strain>
    </source>
</reference>
<organism evidence="1 2">
    <name type="scientific">Vibrio gallaecicus</name>
    <dbReference type="NCBI Taxonomy" id="552386"/>
    <lineage>
        <taxon>Bacteria</taxon>
        <taxon>Pseudomonadati</taxon>
        <taxon>Pseudomonadota</taxon>
        <taxon>Gammaproteobacteria</taxon>
        <taxon>Vibrionales</taxon>
        <taxon>Vibrionaceae</taxon>
        <taxon>Vibrio</taxon>
    </lineage>
</organism>
<accession>A0ABV4N812</accession>
<keyword evidence="2" id="KW-1185">Reference proteome</keyword>